<comment type="similarity">
    <text evidence="2 9">Belongs to the short-chain dehydrogenases/reductases (SDR) family.</text>
</comment>
<evidence type="ECO:0000256" key="4">
    <source>
        <dbReference type="ARBA" id="ARBA00023002"/>
    </source>
</evidence>
<dbReference type="InterPro" id="IPR014007">
    <property type="entry name" value="23BDH"/>
</dbReference>
<dbReference type="EC" id="1.1.1.304" evidence="3"/>
<gene>
    <name evidence="10" type="ORF">DES36_1303</name>
</gene>
<keyword evidence="4" id="KW-0560">Oxidoreductase</keyword>
<dbReference type="AlphaFoldDB" id="A0A366HW48"/>
<evidence type="ECO:0000256" key="1">
    <source>
        <dbReference type="ARBA" id="ARBA00003200"/>
    </source>
</evidence>
<dbReference type="EMBL" id="QNRX01000030">
    <property type="protein sequence ID" value="RBP57390.1"/>
    <property type="molecule type" value="Genomic_DNA"/>
</dbReference>
<evidence type="ECO:0000256" key="3">
    <source>
        <dbReference type="ARBA" id="ARBA00012848"/>
    </source>
</evidence>
<dbReference type="InterPro" id="IPR036291">
    <property type="entry name" value="NAD(P)-bd_dom_sf"/>
</dbReference>
<dbReference type="GO" id="GO:0052588">
    <property type="term" value="F:diacetyl reductase ((S)-acetoin forming) (NAD+) activity"/>
    <property type="evidence" value="ECO:0007669"/>
    <property type="project" value="UniProtKB-EC"/>
</dbReference>
<dbReference type="InterPro" id="IPR020904">
    <property type="entry name" value="Sc_DH/Rdtase_CS"/>
</dbReference>
<dbReference type="GO" id="GO:0006633">
    <property type="term" value="P:fatty acid biosynthetic process"/>
    <property type="evidence" value="ECO:0007669"/>
    <property type="project" value="TreeGrafter"/>
</dbReference>
<evidence type="ECO:0000256" key="9">
    <source>
        <dbReference type="RuleBase" id="RU000363"/>
    </source>
</evidence>
<proteinExistence type="inferred from homology"/>
<comment type="catalytic activity">
    <reaction evidence="6">
        <text>(S)-acetoin + NAD(+) = diacetyl + NADH + H(+)</text>
        <dbReference type="Rhea" id="RHEA:27286"/>
        <dbReference type="ChEBI" id="CHEBI:15378"/>
        <dbReference type="ChEBI" id="CHEBI:15687"/>
        <dbReference type="ChEBI" id="CHEBI:16583"/>
        <dbReference type="ChEBI" id="CHEBI:57540"/>
        <dbReference type="ChEBI" id="CHEBI:57945"/>
        <dbReference type="EC" id="1.1.1.304"/>
    </reaction>
</comment>
<comment type="function">
    <text evidence="1">Catalyzes the irreversible reduction of 2,3-butanediol to (S)-acetoin in the presence of NADH.</text>
</comment>
<dbReference type="Pfam" id="PF00106">
    <property type="entry name" value="adh_short"/>
    <property type="match status" value="1"/>
</dbReference>
<evidence type="ECO:0000256" key="8">
    <source>
        <dbReference type="PIRSR" id="PIRSR614007-2"/>
    </source>
</evidence>
<evidence type="ECO:0000256" key="7">
    <source>
        <dbReference type="PIRSR" id="PIRSR614007-1"/>
    </source>
</evidence>
<dbReference type="NCBIfam" id="NF005559">
    <property type="entry name" value="PRK07231.1"/>
    <property type="match status" value="1"/>
</dbReference>
<dbReference type="GO" id="GO:0008206">
    <property type="term" value="P:bile acid metabolic process"/>
    <property type="evidence" value="ECO:0007669"/>
    <property type="project" value="UniProtKB-ARBA"/>
</dbReference>
<feature type="active site" description="Proton acceptor" evidence="7">
    <location>
        <position position="152"/>
    </location>
</feature>
<feature type="binding site" evidence="8">
    <location>
        <position position="86"/>
    </location>
    <ligand>
        <name>NAD(+)</name>
        <dbReference type="ChEBI" id="CHEBI:57540"/>
    </ligand>
</feature>
<dbReference type="GO" id="GO:0045150">
    <property type="term" value="P:acetoin catabolic process"/>
    <property type="evidence" value="ECO:0007669"/>
    <property type="project" value="InterPro"/>
</dbReference>
<comment type="caution">
    <text evidence="10">The sequence shown here is derived from an EMBL/GenBank/DDBJ whole genome shotgun (WGS) entry which is preliminary data.</text>
</comment>
<dbReference type="Gene3D" id="3.40.50.720">
    <property type="entry name" value="NAD(P)-binding Rossmann-like Domain"/>
    <property type="match status" value="1"/>
</dbReference>
<dbReference type="GO" id="GO:0048038">
    <property type="term" value="F:quinone binding"/>
    <property type="evidence" value="ECO:0007669"/>
    <property type="project" value="TreeGrafter"/>
</dbReference>
<feature type="binding site" evidence="8">
    <location>
        <begin position="59"/>
        <end position="60"/>
    </location>
    <ligand>
        <name>NAD(+)</name>
        <dbReference type="ChEBI" id="CHEBI:57540"/>
    </ligand>
</feature>
<dbReference type="SUPFAM" id="SSF51735">
    <property type="entry name" value="NAD(P)-binding Rossmann-fold domains"/>
    <property type="match status" value="1"/>
</dbReference>
<dbReference type="NCBIfam" id="TIGR02415">
    <property type="entry name" value="23BDH"/>
    <property type="match status" value="1"/>
</dbReference>
<dbReference type="PROSITE" id="PS00061">
    <property type="entry name" value="ADH_SHORT"/>
    <property type="match status" value="1"/>
</dbReference>
<dbReference type="InterPro" id="IPR002347">
    <property type="entry name" value="SDR_fam"/>
</dbReference>
<keyword evidence="5 8" id="KW-0520">NAD</keyword>
<evidence type="ECO:0000313" key="11">
    <source>
        <dbReference type="Proteomes" id="UP000253490"/>
    </source>
</evidence>
<dbReference type="PRINTS" id="PR00080">
    <property type="entry name" value="SDRFAMILY"/>
</dbReference>
<organism evidence="10 11">
    <name type="scientific">Alkalibaculum bacchi</name>
    <dbReference type="NCBI Taxonomy" id="645887"/>
    <lineage>
        <taxon>Bacteria</taxon>
        <taxon>Bacillati</taxon>
        <taxon>Bacillota</taxon>
        <taxon>Clostridia</taxon>
        <taxon>Eubacteriales</taxon>
        <taxon>Eubacteriaceae</taxon>
        <taxon>Alkalibaculum</taxon>
    </lineage>
</organism>
<evidence type="ECO:0000313" key="10">
    <source>
        <dbReference type="EMBL" id="RBP57390.1"/>
    </source>
</evidence>
<dbReference type="FunFam" id="3.40.50.720:FF:000084">
    <property type="entry name" value="Short-chain dehydrogenase reductase"/>
    <property type="match status" value="1"/>
</dbReference>
<dbReference type="PANTHER" id="PTHR42760">
    <property type="entry name" value="SHORT-CHAIN DEHYDROGENASES/REDUCTASES FAMILY MEMBER"/>
    <property type="match status" value="1"/>
</dbReference>
<dbReference type="Proteomes" id="UP000253490">
    <property type="component" value="Unassembled WGS sequence"/>
</dbReference>
<dbReference type="RefSeq" id="WP_207657475.1">
    <property type="nucleotide sequence ID" value="NZ_QNRX01000030.1"/>
</dbReference>
<evidence type="ECO:0000256" key="5">
    <source>
        <dbReference type="ARBA" id="ARBA00023027"/>
    </source>
</evidence>
<accession>A0A366HW48</accession>
<dbReference type="PANTHER" id="PTHR42760:SF121">
    <property type="entry name" value="3-OXOACYL-(ACYL-CARRIER-PROTEIN) REDUCTASE"/>
    <property type="match status" value="1"/>
</dbReference>
<name>A0A366HW48_9FIRM</name>
<dbReference type="PRINTS" id="PR00081">
    <property type="entry name" value="GDHRDH"/>
</dbReference>
<evidence type="ECO:0000256" key="6">
    <source>
        <dbReference type="ARBA" id="ARBA00047315"/>
    </source>
</evidence>
<protein>
    <recommendedName>
        <fullName evidence="3">diacetyl reductase [(S)-acetoin forming]</fullName>
        <ecNumber evidence="3">1.1.1.304</ecNumber>
    </recommendedName>
</protein>
<feature type="binding site" evidence="8">
    <location>
        <position position="156"/>
    </location>
    <ligand>
        <name>NAD(+)</name>
        <dbReference type="ChEBI" id="CHEBI:57540"/>
    </ligand>
</feature>
<evidence type="ECO:0000256" key="2">
    <source>
        <dbReference type="ARBA" id="ARBA00006484"/>
    </source>
</evidence>
<keyword evidence="11" id="KW-1185">Reference proteome</keyword>
<sequence>MSKVAIVTGSGRGIGKAIALRLAKDGFNVVVNARNPENAKKVAMEVEELGQKSIAIAGDVSNEKDVNSIFEKTIREFGKLDVLVANAGICTVKPAVETTSNEWDEIFSINCKGVFLTNIEAARQMMKQDTLGKIINCSSIAGHVGFGYLSAYSATKFAVRGFTQALAAELAPKITVNAYCPGIVETDMWEKIDESLSPYLGVEKGGAFTEYSKKILMGRPQKSEDVANLISFLASPGADYITGQAIITDGGIVMS</sequence>
<feature type="binding site" evidence="8">
    <location>
        <begin position="181"/>
        <end position="186"/>
    </location>
    <ligand>
        <name>NAD(+)</name>
        <dbReference type="ChEBI" id="CHEBI:57540"/>
    </ligand>
</feature>
<reference evidence="10 11" key="1">
    <citation type="submission" date="2018-06" db="EMBL/GenBank/DDBJ databases">
        <title>Genomic Encyclopedia of Type Strains, Phase IV (KMG-IV): sequencing the most valuable type-strain genomes for metagenomic binning, comparative biology and taxonomic classification.</title>
        <authorList>
            <person name="Goeker M."/>
        </authorList>
    </citation>
    <scope>NUCLEOTIDE SEQUENCE [LARGE SCALE GENOMIC DNA]</scope>
    <source>
        <strain evidence="10 11">DSM 22112</strain>
    </source>
</reference>
<feature type="binding site" evidence="8">
    <location>
        <position position="152"/>
    </location>
    <ligand>
        <name>NAD(+)</name>
        <dbReference type="ChEBI" id="CHEBI:57540"/>
    </ligand>
</feature>